<keyword evidence="2" id="KW-0167">Capsid protein</keyword>
<dbReference type="EMBL" id="JAPMLT010000007">
    <property type="protein sequence ID" value="MCX7570800.1"/>
    <property type="molecule type" value="Genomic_DNA"/>
</dbReference>
<feature type="region of interest" description="Disordered" evidence="1">
    <location>
        <begin position="383"/>
        <end position="525"/>
    </location>
</feature>
<gene>
    <name evidence="2" type="ORF">OS242_12605</name>
</gene>
<proteinExistence type="predicted"/>
<keyword evidence="3" id="KW-1185">Reference proteome</keyword>
<dbReference type="PANTHER" id="PTHR39179:SF1">
    <property type="entry name" value="SPORE COAT PROTEIN I"/>
    <property type="match status" value="1"/>
</dbReference>
<dbReference type="InterPro" id="IPR011009">
    <property type="entry name" value="Kinase-like_dom_sf"/>
</dbReference>
<reference evidence="2 3" key="1">
    <citation type="submission" date="2022-11" db="EMBL/GenBank/DDBJ databases">
        <title>Study of microbial diversity in lake waters.</title>
        <authorList>
            <person name="Zhang J."/>
        </authorList>
    </citation>
    <scope>NUCLEOTIDE SEQUENCE [LARGE SCALE GENOMIC DNA]</scope>
    <source>
        <strain evidence="2 3">DT12</strain>
    </source>
</reference>
<sequence length="568" mass="62578">MTEWTIVPWGDVEGDVPTVPPELDQLAEQVISRYDMRVQERTLITTKPDKGGAIWKILTDKGPRSLKVLHRTPPRSLFSVGAQEYLVNKGARVPALIPNRDGALCCECGGKLWIVTDWIDLTPASKVDLEGAQALCYGLGEFHRHSQGYMPPAGAERASRLYGYEKQYMKILEKISWFRVIAATYSDHPASRRLLGIVDKYEQQARDALHTLQNGPYPALIERGEAAWGLAHQDYGWSNGQQGPGGLWIIDLDGVAYDLPIRDLRKLITSTMHDMGVWDLTWMRGMIDAYNQANPIEPELYQMLLIDMAMPNEFYKHIKEIVFEPELFLNDPQTAALLDHLEATDATKWAALKELGAVIQTAPSDFKPRYLIHTATAASAHAANRSHSHAVPSPQYAGLASPPPAAAPTKSRADSKTPAAPKTPAASSTPANPKTPAAKTPAIPKTTAAPKTPAAPVPSAANSPSLDLPDIPSLLDALDLKNFKPKTAKTSSKKSAPPRPKPLSMPDKRPFTVSNRTKRPDESLKQRRAYIEFTARALIQAANQPLTPDPRIQKLVEALINQPRKEKK</sequence>
<dbReference type="RefSeq" id="WP_267152052.1">
    <property type="nucleotide sequence ID" value="NZ_JAPMLT010000007.1"/>
</dbReference>
<evidence type="ECO:0000313" key="3">
    <source>
        <dbReference type="Proteomes" id="UP001208017"/>
    </source>
</evidence>
<dbReference type="NCBIfam" id="TIGR02906">
    <property type="entry name" value="spore_CotS"/>
    <property type="match status" value="1"/>
</dbReference>
<keyword evidence="2" id="KW-0946">Virion</keyword>
<feature type="compositionally biased region" description="Low complexity" evidence="1">
    <location>
        <begin position="416"/>
        <end position="477"/>
    </location>
</feature>
<dbReference type="InterPro" id="IPR047175">
    <property type="entry name" value="CotS-like"/>
</dbReference>
<protein>
    <submittedName>
        <fullName evidence="2">CotS family spore coat protein</fullName>
    </submittedName>
</protein>
<evidence type="ECO:0000256" key="1">
    <source>
        <dbReference type="SAM" id="MobiDB-lite"/>
    </source>
</evidence>
<dbReference type="PANTHER" id="PTHR39179">
    <property type="entry name" value="SPORE COAT PROTEIN I"/>
    <property type="match status" value="1"/>
</dbReference>
<dbReference type="Proteomes" id="UP001208017">
    <property type="component" value="Unassembled WGS sequence"/>
</dbReference>
<comment type="caution">
    <text evidence="2">The sequence shown here is derived from an EMBL/GenBank/DDBJ whole genome shotgun (WGS) entry which is preliminary data.</text>
</comment>
<dbReference type="InterPro" id="IPR014255">
    <property type="entry name" value="Spore_coat_CotS"/>
</dbReference>
<dbReference type="Gene3D" id="3.30.200.20">
    <property type="entry name" value="Phosphorylase Kinase, domain 1"/>
    <property type="match status" value="1"/>
</dbReference>
<dbReference type="Gene3D" id="3.90.1200.10">
    <property type="match status" value="1"/>
</dbReference>
<dbReference type="SUPFAM" id="SSF56112">
    <property type="entry name" value="Protein kinase-like (PK-like)"/>
    <property type="match status" value="1"/>
</dbReference>
<name>A0ABT3X1K8_9BACL</name>
<accession>A0ABT3X1K8</accession>
<organism evidence="2 3">
    <name type="scientific">Tumebacillus lacus</name>
    <dbReference type="NCBI Taxonomy" id="2995335"/>
    <lineage>
        <taxon>Bacteria</taxon>
        <taxon>Bacillati</taxon>
        <taxon>Bacillota</taxon>
        <taxon>Bacilli</taxon>
        <taxon>Bacillales</taxon>
        <taxon>Alicyclobacillaceae</taxon>
        <taxon>Tumebacillus</taxon>
    </lineage>
</organism>
<evidence type="ECO:0000313" key="2">
    <source>
        <dbReference type="EMBL" id="MCX7570800.1"/>
    </source>
</evidence>